<evidence type="ECO:0000259" key="1">
    <source>
        <dbReference type="PROSITE" id="PS51186"/>
    </source>
</evidence>
<dbReference type="InterPro" id="IPR016181">
    <property type="entry name" value="Acyl_CoA_acyltransferase"/>
</dbReference>
<dbReference type="SUPFAM" id="SSF55729">
    <property type="entry name" value="Acyl-CoA N-acyltransferases (Nat)"/>
    <property type="match status" value="1"/>
</dbReference>
<keyword evidence="2" id="KW-0808">Transferase</keyword>
<dbReference type="Proteomes" id="UP000294498">
    <property type="component" value="Unassembled WGS sequence"/>
</dbReference>
<keyword evidence="3" id="KW-1185">Reference proteome</keyword>
<protein>
    <submittedName>
        <fullName evidence="2">Acetyltransferase (GNAT) family protein</fullName>
    </submittedName>
</protein>
<comment type="caution">
    <text evidence="2">The sequence shown here is derived from an EMBL/GenBank/DDBJ whole genome shotgun (WGS) entry which is preliminary data.</text>
</comment>
<proteinExistence type="predicted"/>
<reference evidence="2 3" key="1">
    <citation type="submission" date="2019-03" db="EMBL/GenBank/DDBJ databases">
        <title>Genomic Encyclopedia of Type Strains, Phase IV (KMG-IV): sequencing the most valuable type-strain genomes for metagenomic binning, comparative biology and taxonomic classification.</title>
        <authorList>
            <person name="Goeker M."/>
        </authorList>
    </citation>
    <scope>NUCLEOTIDE SEQUENCE [LARGE SCALE GENOMIC DNA]</scope>
    <source>
        <strain evidence="2 3">DSM 100059</strain>
    </source>
</reference>
<dbReference type="OrthoDB" id="9815041at2"/>
<dbReference type="Pfam" id="PF00583">
    <property type="entry name" value="Acetyltransf_1"/>
    <property type="match status" value="1"/>
</dbReference>
<evidence type="ECO:0000313" key="3">
    <source>
        <dbReference type="Proteomes" id="UP000294498"/>
    </source>
</evidence>
<dbReference type="RefSeq" id="WP_133993013.1">
    <property type="nucleotide sequence ID" value="NZ_SODV01000001.1"/>
</dbReference>
<dbReference type="GO" id="GO:0016747">
    <property type="term" value="F:acyltransferase activity, transferring groups other than amino-acyl groups"/>
    <property type="evidence" value="ECO:0007669"/>
    <property type="project" value="InterPro"/>
</dbReference>
<accession>A0A4R8DUR4</accession>
<name>A0A4R8DUR4_9BACT</name>
<dbReference type="CDD" id="cd04301">
    <property type="entry name" value="NAT_SF"/>
    <property type="match status" value="1"/>
</dbReference>
<feature type="domain" description="N-acetyltransferase" evidence="1">
    <location>
        <begin position="7"/>
        <end position="153"/>
    </location>
</feature>
<dbReference type="InterPro" id="IPR000182">
    <property type="entry name" value="GNAT_dom"/>
</dbReference>
<organism evidence="2 3">
    <name type="scientific">Dinghuibacter silviterrae</name>
    <dbReference type="NCBI Taxonomy" id="1539049"/>
    <lineage>
        <taxon>Bacteria</taxon>
        <taxon>Pseudomonadati</taxon>
        <taxon>Bacteroidota</taxon>
        <taxon>Chitinophagia</taxon>
        <taxon>Chitinophagales</taxon>
        <taxon>Chitinophagaceae</taxon>
        <taxon>Dinghuibacter</taxon>
    </lineage>
</organism>
<dbReference type="PROSITE" id="PS51186">
    <property type="entry name" value="GNAT"/>
    <property type="match status" value="1"/>
</dbReference>
<dbReference type="Gene3D" id="3.40.630.30">
    <property type="match status" value="1"/>
</dbReference>
<sequence>MPLEHEPELMPITDGNVGELHSLIWESTRDGYLFLQRTIDDWYSGANKFDKPGEKLWGLFTGKDLVGVGGLNIDPYSLTPKVGRVRHLYVRKDQRRAGCATIIMNKIMEEARQNFTVLRLFTDDPAASVFYEKLGFERTREYKVSHCMALPGDWITSAASRLR</sequence>
<gene>
    <name evidence="2" type="ORF">EDB95_1940</name>
</gene>
<evidence type="ECO:0000313" key="2">
    <source>
        <dbReference type="EMBL" id="TDX00911.1"/>
    </source>
</evidence>
<dbReference type="EMBL" id="SODV01000001">
    <property type="protein sequence ID" value="TDX00911.1"/>
    <property type="molecule type" value="Genomic_DNA"/>
</dbReference>
<dbReference type="AlphaFoldDB" id="A0A4R8DUR4"/>